<gene>
    <name evidence="2" type="ORF">ACETAC_06620</name>
</gene>
<dbReference type="PANTHER" id="PTHR38032:SF1">
    <property type="entry name" value="RNA-BINDING PROTEIN KHPB N-TERMINAL DOMAIN-CONTAINING PROTEIN"/>
    <property type="match status" value="1"/>
</dbReference>
<evidence type="ECO:0000259" key="1">
    <source>
        <dbReference type="Pfam" id="PF20250"/>
    </source>
</evidence>
<accession>A0A974Y2V2</accession>
<dbReference type="InterPro" id="IPR046866">
    <property type="entry name" value="FapA_N"/>
</dbReference>
<dbReference type="InterPro" id="IPR005646">
    <property type="entry name" value="FapA"/>
</dbReference>
<dbReference type="EMBL" id="CP060096">
    <property type="protein sequence ID" value="QSZ26584.1"/>
    <property type="molecule type" value="Genomic_DNA"/>
</dbReference>
<reference evidence="2" key="1">
    <citation type="submission" date="2020-08" db="EMBL/GenBank/DDBJ databases">
        <title>Genomic insights into the carbon and energy metabolism of the first obligate autotrophic acetogenic bacterium Aceticella autotrophica gen. nov., sp. nov.</title>
        <authorList>
            <person name="Toshchakov S.V."/>
            <person name="Elcheninov A.G."/>
            <person name="Kublanov I.V."/>
            <person name="Frolov E.N."/>
            <person name="Lebedinsky A.V."/>
        </authorList>
    </citation>
    <scope>NUCLEOTIDE SEQUENCE</scope>
    <source>
        <strain evidence="2">3443-3Ac</strain>
    </source>
</reference>
<sequence>MYDLRYSFKIDITKDKQEAYLTIVKDLDGEKLTEDNILNTLKKYNISFGIIYENIEKICKEHSLNNKILIAQGIKPIDGQDEKIEFTIDFNNISTLKISENECVDYKDLQLYKNVKKGDLLAKKLDSVPGKDGINIFGEIVKCKEGKKVDLPAGKNTYIENNLLLSSIDGHVIKRNGKLEVNEVIELKDIDASVGNIKTNASLIISGNIRSAFSVGSEGNIEIFGVVEGATVNAKGNIVIHKGIQGNGKAKLISGGDIVSKYIQNSDISAEGDITSEAIIYSNVRCNGSINMIGKKGLIVGSTVVAAKSINAKNVGSKTSTRTELQVGISPEKRLRIKEISDKINVNTKNINDLKKIIYYFEKLGISDNKIEIYKKVKIFVEQLVEENQILLDELNELNMITKKEGYGIIKVLENIYPGSKIIIDEITLQINDTYEYTMFIKDGSNIKILPYK</sequence>
<dbReference type="RefSeq" id="WP_284679262.1">
    <property type="nucleotide sequence ID" value="NZ_CP060096.1"/>
</dbReference>
<evidence type="ECO:0000313" key="2">
    <source>
        <dbReference type="EMBL" id="QSZ26584.1"/>
    </source>
</evidence>
<dbReference type="Proteomes" id="UP000671913">
    <property type="component" value="Chromosome"/>
</dbReference>
<dbReference type="PANTHER" id="PTHR38032">
    <property type="entry name" value="POLYMERASE-RELATED"/>
    <property type="match status" value="1"/>
</dbReference>
<dbReference type="Pfam" id="PF03961">
    <property type="entry name" value="FapA"/>
    <property type="match status" value="1"/>
</dbReference>
<dbReference type="AlphaFoldDB" id="A0A974Y2V2"/>
<dbReference type="KEGG" id="aaut:ACETAC_06620"/>
<name>A0A974Y2V2_9THEO</name>
<evidence type="ECO:0000313" key="3">
    <source>
        <dbReference type="Proteomes" id="UP000671913"/>
    </source>
</evidence>
<feature type="domain" description="Flagellar Assembly Protein A N-terminal region" evidence="1">
    <location>
        <begin position="8"/>
        <end position="176"/>
    </location>
</feature>
<organism evidence="2 3">
    <name type="scientific">Aceticella autotrophica</name>
    <dbReference type="NCBI Taxonomy" id="2755338"/>
    <lineage>
        <taxon>Bacteria</taxon>
        <taxon>Bacillati</taxon>
        <taxon>Bacillota</taxon>
        <taxon>Clostridia</taxon>
        <taxon>Thermoanaerobacterales</taxon>
        <taxon>Thermoanaerobacteraceae</taxon>
        <taxon>Aceticella</taxon>
    </lineage>
</organism>
<dbReference type="InterPro" id="IPR046865">
    <property type="entry name" value="FapA_b_solenoid"/>
</dbReference>
<keyword evidence="3" id="KW-1185">Reference proteome</keyword>
<proteinExistence type="predicted"/>
<dbReference type="Pfam" id="PF20250">
    <property type="entry name" value="FapA_N"/>
    <property type="match status" value="1"/>
</dbReference>
<protein>
    <submittedName>
        <fullName evidence="2">DUF342 domain-containing protein</fullName>
    </submittedName>
</protein>